<evidence type="ECO:0000256" key="2">
    <source>
        <dbReference type="ARBA" id="ARBA00010790"/>
    </source>
</evidence>
<evidence type="ECO:0000256" key="4">
    <source>
        <dbReference type="ARBA" id="ARBA00022827"/>
    </source>
</evidence>
<protein>
    <submittedName>
        <fullName evidence="7">GMC family oxidoreductase</fullName>
    </submittedName>
</protein>
<evidence type="ECO:0000256" key="5">
    <source>
        <dbReference type="ARBA" id="ARBA00023002"/>
    </source>
</evidence>
<dbReference type="PANTHER" id="PTHR42784">
    <property type="entry name" value="PYRANOSE 2-OXIDASE"/>
    <property type="match status" value="1"/>
</dbReference>
<keyword evidence="5" id="KW-0560">Oxidoreductase</keyword>
<evidence type="ECO:0000256" key="1">
    <source>
        <dbReference type="ARBA" id="ARBA00001974"/>
    </source>
</evidence>
<comment type="cofactor">
    <cofactor evidence="1">
        <name>FAD</name>
        <dbReference type="ChEBI" id="CHEBI:57692"/>
    </cofactor>
</comment>
<dbReference type="InterPro" id="IPR007867">
    <property type="entry name" value="GMC_OxRtase_C"/>
</dbReference>
<accession>A0A856MJB9</accession>
<dbReference type="KEGG" id="bsen:DP114_16165"/>
<organism evidence="7 8">
    <name type="scientific">Brasilonema sennae CENA114</name>
    <dbReference type="NCBI Taxonomy" id="415709"/>
    <lineage>
        <taxon>Bacteria</taxon>
        <taxon>Bacillati</taxon>
        <taxon>Cyanobacteriota</taxon>
        <taxon>Cyanophyceae</taxon>
        <taxon>Nostocales</taxon>
        <taxon>Scytonemataceae</taxon>
        <taxon>Brasilonema</taxon>
        <taxon>Bromeliae group (in: Brasilonema)</taxon>
    </lineage>
</organism>
<name>A0A856MJB9_9CYAN</name>
<evidence type="ECO:0000313" key="7">
    <source>
        <dbReference type="EMBL" id="QDL09227.1"/>
    </source>
</evidence>
<dbReference type="Proteomes" id="UP000503129">
    <property type="component" value="Chromosome"/>
</dbReference>
<proteinExistence type="inferred from homology"/>
<sequence length="568" mass="63612">MLKDARLICADQVIETEVCIVGAGAAGITLAREFIGYKTKVCLVESGGLEFDPQTQALAEASTVGDPFLPLKDIRHRMFGGNSNLWSIKIGKGQKGVRYAPLDEIDFEKRDGLPYSGWPIERSHLEPYYKRAQSVCQAGPFAYDPDTWENEQAKRLPVNEQQMLSAVFHFGRGNVFSQEYRDELIKADNITVLLNLNAVEIETNESVRTATRLRVASLQGNQFWIAAKVFILAQGGLENPRTLLMSNRQQMAGLGNQHDVVGRYFMDHPLVQGGDFIPADANLFNKMSLYDLRRVNDVPVLGYFKLPQELMRREQLVNISTVLFPRPSKRQLKAIESFKAMAQALVHRKFSQLSTKEFVNIIGGIDYVMLASYLAATKNQSLLHGFHRGGWSELPNNQKRFKVFEVIHQVEQLPNPANRVVLSKERDPLGCQKLELHWRWDTDNALNIQRSQKIVAQEFASSGLGEYRIEYKEGLPKLGIPSGTAHHMGTTRMHIDPKQGVVDENCQVHGISNLFIAGSSVFPTGGYANPTLTIVALSIRLADWIKKSTELVGTTNLGSGLRTMEKSK</sequence>
<feature type="domain" description="Glucose-methanol-choline oxidoreductase C-terminal" evidence="6">
    <location>
        <begin position="414"/>
        <end position="537"/>
    </location>
</feature>
<dbReference type="EMBL" id="CP030118">
    <property type="protein sequence ID" value="QDL09227.1"/>
    <property type="molecule type" value="Genomic_DNA"/>
</dbReference>
<evidence type="ECO:0000256" key="3">
    <source>
        <dbReference type="ARBA" id="ARBA00022630"/>
    </source>
</evidence>
<dbReference type="InterPro" id="IPR051473">
    <property type="entry name" value="P2Ox-like"/>
</dbReference>
<evidence type="ECO:0000313" key="8">
    <source>
        <dbReference type="Proteomes" id="UP000503129"/>
    </source>
</evidence>
<gene>
    <name evidence="7" type="ORF">DP114_16165</name>
</gene>
<dbReference type="Pfam" id="PF05199">
    <property type="entry name" value="GMC_oxred_C"/>
    <property type="match status" value="1"/>
</dbReference>
<dbReference type="SUPFAM" id="SSF51905">
    <property type="entry name" value="FAD/NAD(P)-binding domain"/>
    <property type="match status" value="1"/>
</dbReference>
<dbReference type="GO" id="GO:0016614">
    <property type="term" value="F:oxidoreductase activity, acting on CH-OH group of donors"/>
    <property type="evidence" value="ECO:0007669"/>
    <property type="project" value="InterPro"/>
</dbReference>
<comment type="similarity">
    <text evidence="2">Belongs to the GMC oxidoreductase family.</text>
</comment>
<dbReference type="RefSeq" id="WP_171976553.1">
    <property type="nucleotide sequence ID" value="NZ_CAWOXK010000001.1"/>
</dbReference>
<dbReference type="InterPro" id="IPR036188">
    <property type="entry name" value="FAD/NAD-bd_sf"/>
</dbReference>
<keyword evidence="3" id="KW-0285">Flavoprotein</keyword>
<dbReference type="PANTHER" id="PTHR42784:SF1">
    <property type="entry name" value="PYRANOSE 2-OXIDASE"/>
    <property type="match status" value="1"/>
</dbReference>
<evidence type="ECO:0000259" key="6">
    <source>
        <dbReference type="Pfam" id="PF05199"/>
    </source>
</evidence>
<dbReference type="Gene3D" id="3.50.50.60">
    <property type="entry name" value="FAD/NAD(P)-binding domain"/>
    <property type="match status" value="2"/>
</dbReference>
<reference evidence="7 8" key="1">
    <citation type="submission" date="2018-06" db="EMBL/GenBank/DDBJ databases">
        <title>Comparative genomics of Brasilonema spp. strains.</title>
        <authorList>
            <person name="Alvarenga D.O."/>
            <person name="Fiore M.F."/>
            <person name="Varani A.M."/>
        </authorList>
    </citation>
    <scope>NUCLEOTIDE SEQUENCE [LARGE SCALE GENOMIC DNA]</scope>
    <source>
        <strain evidence="7 8">CENA114</strain>
    </source>
</reference>
<keyword evidence="4" id="KW-0274">FAD</keyword>
<dbReference type="AlphaFoldDB" id="A0A856MJB9"/>
<keyword evidence="8" id="KW-1185">Reference proteome</keyword>